<comment type="caution">
    <text evidence="2">The sequence shown here is derived from an EMBL/GenBank/DDBJ whole genome shotgun (WGS) entry which is preliminary data.</text>
</comment>
<feature type="coiled-coil region" evidence="1">
    <location>
        <begin position="112"/>
        <end position="178"/>
    </location>
</feature>
<sequence>MDTTAKTSPAAGIGHNQPDAFAVTKARIDALVEAANQWITTVNEITTEDQAGKASDFKNQIVAEIRKVDKERLDTTAPLRTEVDNINKAYSTIKPYLDKSLARMRTMLDPWVKRLEREQQEREAAARREAEAKRLEAEEAARKAAENTGDVIQNEVAAESAQQEAEDAEKEAKQIGNQHVGVMGQYSTRPTGTRGTWKARITDIDKAFNYYRDNPKIAEILVSLGSQDARGGRRRIPGFDVYEDRKVV</sequence>
<evidence type="ECO:0000256" key="1">
    <source>
        <dbReference type="SAM" id="Coils"/>
    </source>
</evidence>
<name>A0A0F9H1R9_9ZZZZ</name>
<dbReference type="AlphaFoldDB" id="A0A0F9H1R9"/>
<organism evidence="2">
    <name type="scientific">marine sediment metagenome</name>
    <dbReference type="NCBI Taxonomy" id="412755"/>
    <lineage>
        <taxon>unclassified sequences</taxon>
        <taxon>metagenomes</taxon>
        <taxon>ecological metagenomes</taxon>
    </lineage>
</organism>
<dbReference type="EMBL" id="LAZR01018301">
    <property type="protein sequence ID" value="KKL96906.1"/>
    <property type="molecule type" value="Genomic_DNA"/>
</dbReference>
<proteinExistence type="predicted"/>
<evidence type="ECO:0000313" key="2">
    <source>
        <dbReference type="EMBL" id="KKL96906.1"/>
    </source>
</evidence>
<accession>A0A0F9H1R9</accession>
<protein>
    <submittedName>
        <fullName evidence="2">Uncharacterized protein</fullName>
    </submittedName>
</protein>
<keyword evidence="1" id="KW-0175">Coiled coil</keyword>
<reference evidence="2" key="1">
    <citation type="journal article" date="2015" name="Nature">
        <title>Complex archaea that bridge the gap between prokaryotes and eukaryotes.</title>
        <authorList>
            <person name="Spang A."/>
            <person name="Saw J.H."/>
            <person name="Jorgensen S.L."/>
            <person name="Zaremba-Niedzwiedzka K."/>
            <person name="Martijn J."/>
            <person name="Lind A.E."/>
            <person name="van Eijk R."/>
            <person name="Schleper C."/>
            <person name="Guy L."/>
            <person name="Ettema T.J."/>
        </authorList>
    </citation>
    <scope>NUCLEOTIDE SEQUENCE</scope>
</reference>
<gene>
    <name evidence="2" type="ORF">LCGC14_1839790</name>
</gene>